<proteinExistence type="predicted"/>
<gene>
    <name evidence="1" type="ORF">IK5_05020</name>
</gene>
<comment type="caution">
    <text evidence="1">The sequence shown here is derived from an EMBL/GenBank/DDBJ whole genome shotgun (WGS) entry which is preliminary data.</text>
</comment>
<organism evidence="1 2">
    <name type="scientific">Bacillus cereus VD154</name>
    <dbReference type="NCBI Taxonomy" id="1053238"/>
    <lineage>
        <taxon>Bacteria</taxon>
        <taxon>Bacillati</taxon>
        <taxon>Bacillota</taxon>
        <taxon>Bacilli</taxon>
        <taxon>Bacillales</taxon>
        <taxon>Bacillaceae</taxon>
        <taxon>Bacillus</taxon>
        <taxon>Bacillus cereus group</taxon>
    </lineage>
</organism>
<dbReference type="Proteomes" id="UP000006967">
    <property type="component" value="Unassembled WGS sequence"/>
</dbReference>
<accession>A0A9W5P0B6</accession>
<evidence type="ECO:0000313" key="2">
    <source>
        <dbReference type="Proteomes" id="UP000006967"/>
    </source>
</evidence>
<reference evidence="1 2" key="1">
    <citation type="submission" date="2012-04" db="EMBL/GenBank/DDBJ databases">
        <title>The Genome Sequence of Bacillus cereus VD154.</title>
        <authorList>
            <consortium name="The Broad Institute Genome Sequencing Platform"/>
            <consortium name="The Broad Institute Genome Sequencing Center for Infectious Disease"/>
            <person name="Feldgarden M."/>
            <person name="Van der Auwera G.A."/>
            <person name="Mahillon J."/>
            <person name="Duprez V."/>
            <person name="Timmery S."/>
            <person name="Mattelet C."/>
            <person name="Dierick K."/>
            <person name="Sun M."/>
            <person name="Yu Z."/>
            <person name="Zhu L."/>
            <person name="Hu X."/>
            <person name="Shank E.B."/>
            <person name="Swiecicka I."/>
            <person name="Hansen B.M."/>
            <person name="Andrup L."/>
            <person name="Young S.K."/>
            <person name="Zeng Q."/>
            <person name="Gargeya S."/>
            <person name="Fitzgerald M."/>
            <person name="Haas B."/>
            <person name="Abouelleil A."/>
            <person name="Alvarado L."/>
            <person name="Arachchi H.M."/>
            <person name="Berlin A."/>
            <person name="Chapman S.B."/>
            <person name="Goldberg J."/>
            <person name="Griggs A."/>
            <person name="Gujja S."/>
            <person name="Hansen M."/>
            <person name="Howarth C."/>
            <person name="Imamovic A."/>
            <person name="Larimer J."/>
            <person name="McCowen C."/>
            <person name="Montmayeur A."/>
            <person name="Murphy C."/>
            <person name="Neiman D."/>
            <person name="Pearson M."/>
            <person name="Priest M."/>
            <person name="Roberts A."/>
            <person name="Saif S."/>
            <person name="Shea T."/>
            <person name="Sisk P."/>
            <person name="Sykes S."/>
            <person name="Wortman J."/>
            <person name="Nusbaum C."/>
            <person name="Birren B."/>
        </authorList>
    </citation>
    <scope>NUCLEOTIDE SEQUENCE [LARGE SCALE GENOMIC DNA]</scope>
    <source>
        <strain evidence="1 2">VD154</strain>
    </source>
</reference>
<name>A0A9W5P0B6_BACCE</name>
<protein>
    <submittedName>
        <fullName evidence="1">Uncharacterized protein</fullName>
    </submittedName>
</protein>
<dbReference type="EMBL" id="AHFG01000062">
    <property type="protein sequence ID" value="EJR68213.1"/>
    <property type="molecule type" value="Genomic_DNA"/>
</dbReference>
<sequence>MMSIYNFLATDIELPILKSNNDKIKAFNDLLGLGYKEKELYRLFGGMLKGLELDKNEKNHSY</sequence>
<dbReference type="AlphaFoldDB" id="A0A9W5P0B6"/>
<evidence type="ECO:0000313" key="1">
    <source>
        <dbReference type="EMBL" id="EJR68213.1"/>
    </source>
</evidence>